<dbReference type="InterPro" id="IPR043128">
    <property type="entry name" value="Rev_trsase/Diguanyl_cyclase"/>
</dbReference>
<dbReference type="Proteomes" id="UP000786387">
    <property type="component" value="Unassembled WGS sequence"/>
</dbReference>
<dbReference type="PANTHER" id="PTHR45138:SF9">
    <property type="entry name" value="DIGUANYLATE CYCLASE DGCM-RELATED"/>
    <property type="match status" value="1"/>
</dbReference>
<dbReference type="SUPFAM" id="SSF55073">
    <property type="entry name" value="Nucleotide cyclase"/>
    <property type="match status" value="1"/>
</dbReference>
<dbReference type="SMART" id="SM00267">
    <property type="entry name" value="GGDEF"/>
    <property type="match status" value="1"/>
</dbReference>
<dbReference type="InterPro" id="IPR048516">
    <property type="entry name" value="DGCcoil"/>
</dbReference>
<dbReference type="Pfam" id="PF00990">
    <property type="entry name" value="GGDEF"/>
    <property type="match status" value="1"/>
</dbReference>
<evidence type="ECO:0000313" key="5">
    <source>
        <dbReference type="Proteomes" id="UP000786387"/>
    </source>
</evidence>
<gene>
    <name evidence="4" type="ORF">G7026_16575</name>
</gene>
<organism evidence="4 5">
    <name type="scientific">Stutzerimonas azotifigens</name>
    <dbReference type="NCBI Taxonomy" id="291995"/>
    <lineage>
        <taxon>Bacteria</taxon>
        <taxon>Pseudomonadati</taxon>
        <taxon>Pseudomonadota</taxon>
        <taxon>Gammaproteobacteria</taxon>
        <taxon>Pseudomonadales</taxon>
        <taxon>Pseudomonadaceae</taxon>
        <taxon>Stutzerimonas</taxon>
    </lineage>
</organism>
<dbReference type="NCBIfam" id="TIGR00254">
    <property type="entry name" value="GGDEF"/>
    <property type="match status" value="1"/>
</dbReference>
<dbReference type="InterPro" id="IPR029787">
    <property type="entry name" value="Nucleotide_cyclase"/>
</dbReference>
<dbReference type="Pfam" id="PF20975">
    <property type="entry name" value="DGCcoil"/>
    <property type="match status" value="1"/>
</dbReference>
<dbReference type="EC" id="2.7.7.65" evidence="1"/>
<reference evidence="4 5" key="1">
    <citation type="submission" date="2020-02" db="EMBL/GenBank/DDBJ databases">
        <title>Synteny-based analysis reveals conserved mechanism for high triclosan tolerance in Pseudomonas, as well as instances of horizontal transfer.</title>
        <authorList>
            <person name="Mcfarland A.G."/>
            <person name="Bertucci H.K."/>
            <person name="Litmann E."/>
            <person name="Shen J."/>
            <person name="Huttenhower C."/>
            <person name="Hartmann E.M."/>
        </authorList>
    </citation>
    <scope>NUCLEOTIDE SEQUENCE [LARGE SCALE GENOMIC DNA]</scope>
    <source>
        <strain evidence="4 5">115A1</strain>
    </source>
</reference>
<evidence type="ECO:0000313" key="4">
    <source>
        <dbReference type="EMBL" id="MBA1274971.1"/>
    </source>
</evidence>
<comment type="catalytic activity">
    <reaction evidence="2">
        <text>2 GTP = 3',3'-c-di-GMP + 2 diphosphate</text>
        <dbReference type="Rhea" id="RHEA:24898"/>
        <dbReference type="ChEBI" id="CHEBI:33019"/>
        <dbReference type="ChEBI" id="CHEBI:37565"/>
        <dbReference type="ChEBI" id="CHEBI:58805"/>
        <dbReference type="EC" id="2.7.7.65"/>
    </reaction>
</comment>
<evidence type="ECO:0000256" key="2">
    <source>
        <dbReference type="ARBA" id="ARBA00034247"/>
    </source>
</evidence>
<feature type="domain" description="GGDEF" evidence="3">
    <location>
        <begin position="485"/>
        <end position="615"/>
    </location>
</feature>
<name>A0ABR5Z426_9GAMM</name>
<proteinExistence type="predicted"/>
<evidence type="ECO:0000256" key="1">
    <source>
        <dbReference type="ARBA" id="ARBA00012528"/>
    </source>
</evidence>
<dbReference type="Gene3D" id="3.30.70.270">
    <property type="match status" value="1"/>
</dbReference>
<comment type="caution">
    <text evidence="4">The sequence shown here is derived from an EMBL/GenBank/DDBJ whole genome shotgun (WGS) entry which is preliminary data.</text>
</comment>
<dbReference type="EMBL" id="JAAMRF010000008">
    <property type="protein sequence ID" value="MBA1274971.1"/>
    <property type="molecule type" value="Genomic_DNA"/>
</dbReference>
<accession>A0ABR5Z426</accession>
<dbReference type="InterPro" id="IPR000160">
    <property type="entry name" value="GGDEF_dom"/>
</dbReference>
<protein>
    <recommendedName>
        <fullName evidence="1">diguanylate cyclase</fullName>
        <ecNumber evidence="1">2.7.7.65</ecNumber>
    </recommendedName>
</protein>
<dbReference type="CDD" id="cd01949">
    <property type="entry name" value="GGDEF"/>
    <property type="match status" value="1"/>
</dbReference>
<dbReference type="PROSITE" id="PS50887">
    <property type="entry name" value="GGDEF"/>
    <property type="match status" value="1"/>
</dbReference>
<dbReference type="RefSeq" id="WP_181072008.1">
    <property type="nucleotide sequence ID" value="NZ_JAAMRF010000008.1"/>
</dbReference>
<dbReference type="PANTHER" id="PTHR45138">
    <property type="entry name" value="REGULATORY COMPONENTS OF SENSORY TRANSDUCTION SYSTEM"/>
    <property type="match status" value="1"/>
</dbReference>
<dbReference type="InterPro" id="IPR050469">
    <property type="entry name" value="Diguanylate_Cyclase"/>
</dbReference>
<sequence length="615" mass="68687">MNDDTLRWKEKYLQSLEQQDQLEERWNARVDLLRRSLVRSSLAVEGADKAVDQCMLEMRELLRQGDLDAGLSALVPRLEKAVLDSETRRQARIEQLAAALQRLVSQLLELPLPREVSKPLKRFSKTLQERAGQARELPALLSELSELQRQALSQLEPDEAGRGSFLQRLFGSREAAASIGESASSTSQPVAAVAVTALQSSPSSCEEQELAAETAQSLAVLAVQAAQEVSQAEPRLAHPPQPVAERLEPEPVEADDPEFALPVSPEPGYSVIAEHVEATLRGLLDELKLPEHHQPQAQALRERIEHGLNWYELVPVLDDLAVLMLAVADLGQREFESYLTLLNDRLATMQDNLEQAREGHAQNQLAADTLDADLRMHVDGLHDSVQQATDLAALKHAIEARLDGMLGTVDTYRQQRSEQEQVLGDRLQTLVDRVTTLEETAIGLRKHLEEQREKAQRDSLTGLGNRAAWEERLELEMARWQRSRGSLLLAVLDIDHFKRINDLYGHLAGDRVLKIIASVLRKRLRKTDFIARFGGEEFVLLLPDTGEEAGCQLADTLRAGIESCPFHFKGERVQITTSVGLSEFRTGDSAERVFERADQALYRAKHGGRNRVELG</sequence>
<evidence type="ECO:0000259" key="3">
    <source>
        <dbReference type="PROSITE" id="PS50887"/>
    </source>
</evidence>
<keyword evidence="5" id="KW-1185">Reference proteome</keyword>